<dbReference type="InterPro" id="IPR050613">
    <property type="entry name" value="Sec_Metabolite_Reg"/>
</dbReference>
<accession>A0A8H4L5Y3</accession>
<dbReference type="AlphaFoldDB" id="A0A8H4L5Y3"/>
<evidence type="ECO:0000256" key="2">
    <source>
        <dbReference type="ARBA" id="ARBA00023242"/>
    </source>
</evidence>
<dbReference type="PROSITE" id="PS50048">
    <property type="entry name" value="ZN2_CY6_FUNGAL_2"/>
    <property type="match status" value="1"/>
</dbReference>
<dbReference type="OrthoDB" id="3014581at2759"/>
<feature type="compositionally biased region" description="Low complexity" evidence="3">
    <location>
        <begin position="59"/>
        <end position="71"/>
    </location>
</feature>
<dbReference type="GO" id="GO:0000981">
    <property type="term" value="F:DNA-binding transcription factor activity, RNA polymerase II-specific"/>
    <property type="evidence" value="ECO:0007669"/>
    <property type="project" value="InterPro"/>
</dbReference>
<evidence type="ECO:0000256" key="1">
    <source>
        <dbReference type="ARBA" id="ARBA00004123"/>
    </source>
</evidence>
<sequence length="711" mass="79746">MGRQPRQRPVSCHFCRVRKLRCSRDFPCSNCTSRGVPCREPQDPPRATAPAPAPKPIAKRTAGGAPSSSSSTEREADILSRLEKLESLLAVRNKQSEPACQPCSTAQPSSEAPDVLPRPQPDSQQALPLNVQNLTADALWLERSCLGQKPSESVLVDNIVFRTSPIRMITQPSSYVFQNSSVPSGFLSLEPTKCIWLPNRDETRILVNKYASDITYMHHIVHTPSLCRLVDEVYDIIEQGTQVPLCSVFLLISICTNVTYSWTSRDNEATKLFSDYTEASTQALGWLKAGMDVFDVAQRSAQIALESVQGLIISSFVLFNLEGVSIRARNCQFQAITVSRELGLHRLDYPHNYSSGQSSRFTGLKAEVARRVWWYLVGMDCMLARFPGPHEGTYLLQLGHIATKKPLNVNDEDLVDGEEMVGRPLTESTSMSYFLQRIRLAEVTRKFTDQIPLSSSNPETITYDLVLKLDAAIDRFIEDIPPFLVMTADELQKLPPDDMRRSPAIIVQRHITKIFVQGQRCKLHLPYLARGAVEPAYAHSRRVCLEAARTIIHAEQLLDLEEVPFTYTRLRLTLVLHSVFLASIVLLLDFCLGANAHEKELRRRDLTEAWMILEKAREHSKPTARIQDMLRQVMKKHKVSLPVDKGRQQPRVRPIGQESDLPLTPSSAIAMSTGTTPNELSGQGLDDISLMMDLDGMDWEGLLWGLEAPLI</sequence>
<dbReference type="GO" id="GO:0008270">
    <property type="term" value="F:zinc ion binding"/>
    <property type="evidence" value="ECO:0007669"/>
    <property type="project" value="InterPro"/>
</dbReference>
<evidence type="ECO:0000259" key="5">
    <source>
        <dbReference type="PROSITE" id="PS50048"/>
    </source>
</evidence>
<name>A0A8H4L5Y3_9HYPO</name>
<keyword evidence="2" id="KW-0539">Nucleus</keyword>
<dbReference type="SUPFAM" id="SSF57701">
    <property type="entry name" value="Zn2/Cys6 DNA-binding domain"/>
    <property type="match status" value="1"/>
</dbReference>
<dbReference type="Gene3D" id="4.10.240.10">
    <property type="entry name" value="Zn(2)-C6 fungal-type DNA-binding domain"/>
    <property type="match status" value="1"/>
</dbReference>
<evidence type="ECO:0000313" key="6">
    <source>
        <dbReference type="EMBL" id="KAF4463537.1"/>
    </source>
</evidence>
<dbReference type="PANTHER" id="PTHR31001:SF90">
    <property type="entry name" value="CENTROMERE DNA-BINDING PROTEIN COMPLEX CBF3 SUBUNIT B"/>
    <property type="match status" value="1"/>
</dbReference>
<dbReference type="InterPro" id="IPR036864">
    <property type="entry name" value="Zn2-C6_fun-type_DNA-bd_sf"/>
</dbReference>
<feature type="region of interest" description="Disordered" evidence="3">
    <location>
        <begin position="30"/>
        <end position="76"/>
    </location>
</feature>
<feature type="transmembrane region" description="Helical" evidence="4">
    <location>
        <begin position="574"/>
        <end position="594"/>
    </location>
</feature>
<evidence type="ECO:0000256" key="4">
    <source>
        <dbReference type="SAM" id="Phobius"/>
    </source>
</evidence>
<keyword evidence="4" id="KW-1133">Transmembrane helix</keyword>
<dbReference type="CDD" id="cd12148">
    <property type="entry name" value="fungal_TF_MHR"/>
    <property type="match status" value="1"/>
</dbReference>
<evidence type="ECO:0000313" key="7">
    <source>
        <dbReference type="Proteomes" id="UP000554235"/>
    </source>
</evidence>
<keyword evidence="4" id="KW-0472">Membrane</keyword>
<dbReference type="PROSITE" id="PS00463">
    <property type="entry name" value="ZN2_CY6_FUNGAL_1"/>
    <property type="match status" value="1"/>
</dbReference>
<dbReference type="PANTHER" id="PTHR31001">
    <property type="entry name" value="UNCHARACTERIZED TRANSCRIPTIONAL REGULATORY PROTEIN"/>
    <property type="match status" value="1"/>
</dbReference>
<feature type="compositionally biased region" description="Polar residues" evidence="3">
    <location>
        <begin position="99"/>
        <end position="110"/>
    </location>
</feature>
<organism evidence="6 7">
    <name type="scientific">Fusarium albosuccineum</name>
    <dbReference type="NCBI Taxonomy" id="1237068"/>
    <lineage>
        <taxon>Eukaryota</taxon>
        <taxon>Fungi</taxon>
        <taxon>Dikarya</taxon>
        <taxon>Ascomycota</taxon>
        <taxon>Pezizomycotina</taxon>
        <taxon>Sordariomycetes</taxon>
        <taxon>Hypocreomycetidae</taxon>
        <taxon>Hypocreales</taxon>
        <taxon>Nectriaceae</taxon>
        <taxon>Fusarium</taxon>
        <taxon>Fusarium decemcellulare species complex</taxon>
    </lineage>
</organism>
<dbReference type="SMART" id="SM00066">
    <property type="entry name" value="GAL4"/>
    <property type="match status" value="1"/>
</dbReference>
<dbReference type="CDD" id="cd00067">
    <property type="entry name" value="GAL4"/>
    <property type="match status" value="1"/>
</dbReference>
<keyword evidence="7" id="KW-1185">Reference proteome</keyword>
<dbReference type="Pfam" id="PF00172">
    <property type="entry name" value="Zn_clus"/>
    <property type="match status" value="1"/>
</dbReference>
<evidence type="ECO:0000256" key="3">
    <source>
        <dbReference type="SAM" id="MobiDB-lite"/>
    </source>
</evidence>
<feature type="region of interest" description="Disordered" evidence="3">
    <location>
        <begin position="99"/>
        <end position="125"/>
    </location>
</feature>
<reference evidence="6 7" key="1">
    <citation type="submission" date="2020-01" db="EMBL/GenBank/DDBJ databases">
        <title>Identification and distribution of gene clusters putatively required for synthesis of sphingolipid metabolism inhibitors in phylogenetically diverse species of the filamentous fungus Fusarium.</title>
        <authorList>
            <person name="Kim H.-S."/>
            <person name="Busman M."/>
            <person name="Brown D.W."/>
            <person name="Divon H."/>
            <person name="Uhlig S."/>
            <person name="Proctor R.H."/>
        </authorList>
    </citation>
    <scope>NUCLEOTIDE SEQUENCE [LARGE SCALE GENOMIC DNA]</scope>
    <source>
        <strain evidence="6 7">NRRL 20459</strain>
    </source>
</reference>
<dbReference type="EMBL" id="JAADYS010001342">
    <property type="protein sequence ID" value="KAF4463537.1"/>
    <property type="molecule type" value="Genomic_DNA"/>
</dbReference>
<proteinExistence type="predicted"/>
<comment type="caution">
    <text evidence="6">The sequence shown here is derived from an EMBL/GenBank/DDBJ whole genome shotgun (WGS) entry which is preliminary data.</text>
</comment>
<comment type="subcellular location">
    <subcellularLocation>
        <location evidence="1">Nucleus</location>
    </subcellularLocation>
</comment>
<feature type="domain" description="Zn(2)-C6 fungal-type" evidence="5">
    <location>
        <begin position="11"/>
        <end position="40"/>
    </location>
</feature>
<protein>
    <submittedName>
        <fullName evidence="6">Zinc finger transcription factor YRR1</fullName>
    </submittedName>
</protein>
<keyword evidence="4" id="KW-0812">Transmembrane</keyword>
<dbReference type="GO" id="GO:0005634">
    <property type="term" value="C:nucleus"/>
    <property type="evidence" value="ECO:0007669"/>
    <property type="project" value="UniProtKB-SubCell"/>
</dbReference>
<dbReference type="Proteomes" id="UP000554235">
    <property type="component" value="Unassembled WGS sequence"/>
</dbReference>
<dbReference type="InterPro" id="IPR001138">
    <property type="entry name" value="Zn2Cys6_DnaBD"/>
</dbReference>
<gene>
    <name evidence="6" type="ORF">FALBO_9662</name>
</gene>